<evidence type="ECO:0000259" key="1">
    <source>
        <dbReference type="Pfam" id="PF08421"/>
    </source>
</evidence>
<dbReference type="GO" id="GO:0016740">
    <property type="term" value="F:transferase activity"/>
    <property type="evidence" value="ECO:0007669"/>
    <property type="project" value="UniProtKB-KW"/>
</dbReference>
<dbReference type="Gene3D" id="6.20.50.110">
    <property type="entry name" value="Methyltransferase, zinc-binding domain"/>
    <property type="match status" value="1"/>
</dbReference>
<dbReference type="InterPro" id="IPR013630">
    <property type="entry name" value="Methyltransf_Zn-bd_dom_put"/>
</dbReference>
<feature type="domain" description="Methyltransferase putative zinc binding" evidence="1">
    <location>
        <begin position="4"/>
        <end position="58"/>
    </location>
</feature>
<organism evidence="3 4">
    <name type="scientific">Rhodococcus ruber</name>
    <dbReference type="NCBI Taxonomy" id="1830"/>
    <lineage>
        <taxon>Bacteria</taxon>
        <taxon>Bacillati</taxon>
        <taxon>Actinomycetota</taxon>
        <taxon>Actinomycetes</taxon>
        <taxon>Mycobacteriales</taxon>
        <taxon>Nocardiaceae</taxon>
        <taxon>Rhodococcus</taxon>
    </lineage>
</organism>
<gene>
    <name evidence="3" type="ORF">RHRU231_820111</name>
</gene>
<evidence type="ECO:0000259" key="2">
    <source>
        <dbReference type="Pfam" id="PF08484"/>
    </source>
</evidence>
<sequence length="376" mass="40377">MSTCRGCGSPDVERVVDLGPMPAADCFPAVDTPVTADETAHPLAMNLCRDCGLAQLAEDDSVPDEPRGVEPQALRDQAAAAVRAAASEGLLVGRTVAEFGSPHGGTWLPLLTEHGFRVAAAGAAASVVLDSFGIMHAPDQRAAFRERASAVAPGGVLLLQFHSLATIVSGGQWTALRHGHYAYYSLTALRALLAEVGLYVVYAREFELYGGTVLVAARRTPRAVPAAETRNILEKETAIGVTDVSSVRRLQRAADTQSRALRAWLESSARRRRRIFAYGAASRAVALFARAGLDRRLVTAVADASPAKQGRRMPGTDVPIVAPEEMMMAEPDRVLLTLPDLLPEVRERYRELEGRWVPLDGYAQAFQQGGFINARA</sequence>
<proteinExistence type="predicted"/>
<reference evidence="3 4" key="1">
    <citation type="journal article" date="2014" name="Genome Announc.">
        <title>Draft Genome Sequence of Propane- and Butane-Oxidizing Actinobacterium Rhodococcus ruber IEGM 231.</title>
        <authorList>
            <person name="Ivshina I.B."/>
            <person name="Kuyukina M.S."/>
            <person name="Krivoruchko A.V."/>
            <person name="Barbe V."/>
            <person name="Fischer C."/>
        </authorList>
    </citation>
    <scope>NUCLEOTIDE SEQUENCE [LARGE SCALE GENOMIC DNA]</scope>
</reference>
<dbReference type="OrthoDB" id="3637131at2"/>
<dbReference type="Pfam" id="PF08484">
    <property type="entry name" value="Methyltransf_14"/>
    <property type="match status" value="1"/>
</dbReference>
<dbReference type="InterPro" id="IPR013691">
    <property type="entry name" value="MeTrfase_14"/>
</dbReference>
<dbReference type="Proteomes" id="UP000042997">
    <property type="component" value="Unassembled WGS sequence"/>
</dbReference>
<keyword evidence="3" id="KW-0808">Transferase</keyword>
<dbReference type="AlphaFoldDB" id="A0A098BUF0"/>
<dbReference type="RefSeq" id="WP_040274509.1">
    <property type="nucleotide sequence ID" value="NZ_CP023714.1"/>
</dbReference>
<feature type="domain" description="C-methyltransferase" evidence="2">
    <location>
        <begin position="209"/>
        <end position="355"/>
    </location>
</feature>
<name>A0A098BUF0_9NOCA</name>
<dbReference type="SUPFAM" id="SSF53335">
    <property type="entry name" value="S-adenosyl-L-methionine-dependent methyltransferases"/>
    <property type="match status" value="1"/>
</dbReference>
<dbReference type="EMBL" id="CCSD01000097">
    <property type="protein sequence ID" value="CDZ91341.1"/>
    <property type="molecule type" value="Genomic_DNA"/>
</dbReference>
<dbReference type="InterPro" id="IPR038576">
    <property type="entry name" value="Methyltransf_Zn-bd_dom_put_sf"/>
</dbReference>
<protein>
    <submittedName>
        <fullName evidence="3">Putative transferase</fullName>
    </submittedName>
</protein>
<dbReference type="Gene3D" id="3.40.50.150">
    <property type="entry name" value="Vaccinia Virus protein VP39"/>
    <property type="match status" value="1"/>
</dbReference>
<evidence type="ECO:0000313" key="4">
    <source>
        <dbReference type="Proteomes" id="UP000042997"/>
    </source>
</evidence>
<dbReference type="InterPro" id="IPR029063">
    <property type="entry name" value="SAM-dependent_MTases_sf"/>
</dbReference>
<evidence type="ECO:0000313" key="3">
    <source>
        <dbReference type="EMBL" id="CDZ91341.1"/>
    </source>
</evidence>
<dbReference type="GeneID" id="66834725"/>
<dbReference type="Gene3D" id="3.40.50.720">
    <property type="entry name" value="NAD(P)-binding Rossmann-like Domain"/>
    <property type="match status" value="1"/>
</dbReference>
<dbReference type="Pfam" id="PF08421">
    <property type="entry name" value="Methyltransf_13"/>
    <property type="match status" value="1"/>
</dbReference>
<accession>A0A098BUF0</accession>
<dbReference type="Pfam" id="PF13489">
    <property type="entry name" value="Methyltransf_23"/>
    <property type="match status" value="1"/>
</dbReference>